<organism evidence="2 3">
    <name type="scientific">Phyllosticta citrichinensis</name>
    <dbReference type="NCBI Taxonomy" id="1130410"/>
    <lineage>
        <taxon>Eukaryota</taxon>
        <taxon>Fungi</taxon>
        <taxon>Dikarya</taxon>
        <taxon>Ascomycota</taxon>
        <taxon>Pezizomycotina</taxon>
        <taxon>Dothideomycetes</taxon>
        <taxon>Dothideomycetes incertae sedis</taxon>
        <taxon>Botryosphaeriales</taxon>
        <taxon>Phyllostictaceae</taxon>
        <taxon>Phyllosticta</taxon>
    </lineage>
</organism>
<evidence type="ECO:0000256" key="1">
    <source>
        <dbReference type="SAM" id="SignalP"/>
    </source>
</evidence>
<evidence type="ECO:0000313" key="2">
    <source>
        <dbReference type="EMBL" id="KAK8166465.1"/>
    </source>
</evidence>
<sequence length="152" mass="16790">MKDRVSHGFLFAAALAGVAQNLGCGGDVGTRGRALSPMSIRSMRPRKHVSTQFESWHMATKRSAEPSANRKIDGEGPVIAERFRFDCVRCASAPPIKTSVLSRWIHQAGVALWICLEAGPLIGPLTIFGSCNRLRGPCERRSYSWRLPKSRR</sequence>
<comment type="caution">
    <text evidence="2">The sequence shown here is derived from an EMBL/GenBank/DDBJ whole genome shotgun (WGS) entry which is preliminary data.</text>
</comment>
<protein>
    <recommendedName>
        <fullName evidence="4">Secreted protein</fullName>
    </recommendedName>
</protein>
<keyword evidence="3" id="KW-1185">Reference proteome</keyword>
<name>A0ABR1XTD9_9PEZI</name>
<gene>
    <name evidence="2" type="ORF">IWX90DRAFT_214130</name>
</gene>
<keyword evidence="1" id="KW-0732">Signal</keyword>
<evidence type="ECO:0000313" key="3">
    <source>
        <dbReference type="Proteomes" id="UP001456524"/>
    </source>
</evidence>
<accession>A0ABR1XTD9</accession>
<reference evidence="2 3" key="1">
    <citation type="journal article" date="2022" name="G3 (Bethesda)">
        <title>Enemy or ally: a genomic approach to elucidate the lifestyle of Phyllosticta citrichinaensis.</title>
        <authorList>
            <person name="Buijs V.A."/>
            <person name="Groenewald J.Z."/>
            <person name="Haridas S."/>
            <person name="LaButti K.M."/>
            <person name="Lipzen A."/>
            <person name="Martin F.M."/>
            <person name="Barry K."/>
            <person name="Grigoriev I.V."/>
            <person name="Crous P.W."/>
            <person name="Seidl M.F."/>
        </authorList>
    </citation>
    <scope>NUCLEOTIDE SEQUENCE [LARGE SCALE GENOMIC DNA]</scope>
    <source>
        <strain evidence="2 3">CBS 129764</strain>
    </source>
</reference>
<dbReference type="EMBL" id="JBBWUH010000005">
    <property type="protein sequence ID" value="KAK8166465.1"/>
    <property type="molecule type" value="Genomic_DNA"/>
</dbReference>
<feature type="chain" id="PRO_5045948434" description="Secreted protein" evidence="1">
    <location>
        <begin position="22"/>
        <end position="152"/>
    </location>
</feature>
<proteinExistence type="predicted"/>
<dbReference type="Proteomes" id="UP001456524">
    <property type="component" value="Unassembled WGS sequence"/>
</dbReference>
<feature type="signal peptide" evidence="1">
    <location>
        <begin position="1"/>
        <end position="21"/>
    </location>
</feature>
<evidence type="ECO:0008006" key="4">
    <source>
        <dbReference type="Google" id="ProtNLM"/>
    </source>
</evidence>